<reference evidence="1 2" key="1">
    <citation type="submission" date="2016-06" db="EMBL/GenBank/DDBJ databases">
        <authorList>
            <person name="Ramos C."/>
            <person name="Pintado A."/>
            <person name="Crespo-Gomez J.I."/>
        </authorList>
    </citation>
    <scope>NUCLEOTIDE SEQUENCE [LARGE SCALE GENOMIC DNA]</scope>
    <source>
        <strain evidence="1 2">AVO110</strain>
    </source>
</reference>
<dbReference type="PROSITE" id="PS51257">
    <property type="entry name" value="PROKAR_LIPOPROTEIN"/>
    <property type="match status" value="1"/>
</dbReference>
<evidence type="ECO:0000313" key="2">
    <source>
        <dbReference type="Proteomes" id="UP000744555"/>
    </source>
</evidence>
<evidence type="ECO:0008006" key="3">
    <source>
        <dbReference type="Google" id="ProtNLM"/>
    </source>
</evidence>
<dbReference type="RefSeq" id="WP_187805572.1">
    <property type="nucleotide sequence ID" value="NZ_LZEU01000001.1"/>
</dbReference>
<protein>
    <recommendedName>
        <fullName evidence="3">Lipoprotein</fullName>
    </recommendedName>
</protein>
<comment type="caution">
    <text evidence="1">The sequence shown here is derived from an EMBL/GenBank/DDBJ whole genome shotgun (WGS) entry which is preliminary data.</text>
</comment>
<evidence type="ECO:0000313" key="1">
    <source>
        <dbReference type="EMBL" id="MBC9250480.1"/>
    </source>
</evidence>
<dbReference type="Proteomes" id="UP000744555">
    <property type="component" value="Unassembled WGS sequence"/>
</dbReference>
<gene>
    <name evidence="1" type="ORF">A9179_09365</name>
</gene>
<accession>A0ABR7RYS2</accession>
<dbReference type="EMBL" id="LZEU01000001">
    <property type="protein sequence ID" value="MBC9250480.1"/>
    <property type="molecule type" value="Genomic_DNA"/>
</dbReference>
<proteinExistence type="predicted"/>
<sequence length="89" mass="9475">MKILILPALLIGLATGCVTYNEGRVGTQGESVYATTYEQIADKERAANPGTSVPPSGLDGPVVEKVMDGYRGKTGDAEQIRQPIQINIQ</sequence>
<keyword evidence="2" id="KW-1185">Reference proteome</keyword>
<name>A0ABR7RYS2_AQUAC</name>
<organism evidence="1 2">
    <name type="scientific">Aquipseudomonas alcaligenes</name>
    <name type="common">Pseudomonas alcaligenes</name>
    <dbReference type="NCBI Taxonomy" id="43263"/>
    <lineage>
        <taxon>Bacteria</taxon>
        <taxon>Pseudomonadati</taxon>
        <taxon>Pseudomonadota</taxon>
        <taxon>Gammaproteobacteria</taxon>
        <taxon>Pseudomonadales</taxon>
        <taxon>Pseudomonadaceae</taxon>
        <taxon>Aquipseudomonas</taxon>
    </lineage>
</organism>